<evidence type="ECO:0000313" key="2">
    <source>
        <dbReference type="EMBL" id="SNZ06861.1"/>
    </source>
</evidence>
<dbReference type="AlphaFoldDB" id="A0A285NGU4"/>
<dbReference type="EMBL" id="OBEI01000002">
    <property type="protein sequence ID" value="SNZ06861.1"/>
    <property type="molecule type" value="Genomic_DNA"/>
</dbReference>
<dbReference type="Gene3D" id="2.40.160.10">
    <property type="entry name" value="Porin"/>
    <property type="match status" value="1"/>
</dbReference>
<reference evidence="3" key="1">
    <citation type="submission" date="2017-09" db="EMBL/GenBank/DDBJ databases">
        <authorList>
            <person name="Varghese N."/>
            <person name="Submissions S."/>
        </authorList>
    </citation>
    <scope>NUCLEOTIDE SEQUENCE [LARGE SCALE GENOMIC DNA]</scope>
    <source>
        <strain evidence="3">DSM 15103</strain>
    </source>
</reference>
<protein>
    <submittedName>
        <fullName evidence="2">Phosphate-selective porin O and P</fullName>
    </submittedName>
</protein>
<name>A0A285NGU4_9AQUI</name>
<evidence type="ECO:0000256" key="1">
    <source>
        <dbReference type="SAM" id="SignalP"/>
    </source>
</evidence>
<proteinExistence type="predicted"/>
<dbReference type="RefSeq" id="WP_096999997.1">
    <property type="nucleotide sequence ID" value="NZ_OBEI01000002.1"/>
</dbReference>
<dbReference type="Pfam" id="PF07396">
    <property type="entry name" value="Porin_O_P"/>
    <property type="match status" value="1"/>
</dbReference>
<dbReference type="InterPro" id="IPR010870">
    <property type="entry name" value="Porin_O/P"/>
</dbReference>
<dbReference type="Proteomes" id="UP000219036">
    <property type="component" value="Unassembled WGS sequence"/>
</dbReference>
<feature type="chain" id="PRO_5012041009" evidence="1">
    <location>
        <begin position="24"/>
        <end position="416"/>
    </location>
</feature>
<dbReference type="InterPro" id="IPR023614">
    <property type="entry name" value="Porin_dom_sf"/>
</dbReference>
<accession>A0A285NGU4</accession>
<gene>
    <name evidence="2" type="ORF">SAMN06265182_0823</name>
</gene>
<feature type="signal peptide" evidence="1">
    <location>
        <begin position="1"/>
        <end position="23"/>
    </location>
</feature>
<keyword evidence="3" id="KW-1185">Reference proteome</keyword>
<evidence type="ECO:0000313" key="3">
    <source>
        <dbReference type="Proteomes" id="UP000219036"/>
    </source>
</evidence>
<sequence>MKKLSLTLAGLGTAALITGTANAGPKFYFGEGKDLEVFLMGQIWGVYGTNVEIPGETNLKENKGDIYIRRGRFGFKGHLMKDLSWKIWFAHDNLGRDDLNPVDAARGAVKTSGLTYSKFEVWDAYFTWSADKQFANISLGYFRPQIGKESITSGFAVLSFEKGLPNFYVRRHIIGKPDKGTNEKFGRSSVNGRIFLINWGGLYKAQGWSLNWNLGVGDNQNYTTSQKWSPLWSARVAVSIGDPEMKKYKLGYKQTYFGKRNGVTIGLNYGYQGEGVDRAVSGDPEFDNNKMYGVDILANYGPVDLFGEYDVLKRDWADGTDYSDKVWTVKAAYNFKLGNGQIVQPAIAYGVFDPDSNGNSIYGKKKNTIWDVGVNWYIQKQRAKLILHYTSGKVENYSGTEDAKSSYIGLGFQFKI</sequence>
<dbReference type="SUPFAM" id="SSF56935">
    <property type="entry name" value="Porins"/>
    <property type="match status" value="1"/>
</dbReference>
<dbReference type="OrthoDB" id="9775at2"/>
<organism evidence="2 3">
    <name type="scientific">Persephonella hydrogeniphila</name>
    <dbReference type="NCBI Taxonomy" id="198703"/>
    <lineage>
        <taxon>Bacteria</taxon>
        <taxon>Pseudomonadati</taxon>
        <taxon>Aquificota</taxon>
        <taxon>Aquificia</taxon>
        <taxon>Aquificales</taxon>
        <taxon>Hydrogenothermaceae</taxon>
        <taxon>Persephonella</taxon>
    </lineage>
</organism>
<keyword evidence="1" id="KW-0732">Signal</keyword>